<accession>A0A0F9UQ62</accession>
<sequence length="30" mass="3647">MRFFIFSIHKVLKLQTQKSRLQIEHGFLNS</sequence>
<reference evidence="1" key="1">
    <citation type="journal article" date="2015" name="Nature">
        <title>Complex archaea that bridge the gap between prokaryotes and eukaryotes.</title>
        <authorList>
            <person name="Spang A."/>
            <person name="Saw J.H."/>
            <person name="Jorgensen S.L."/>
            <person name="Zaremba-Niedzwiedzka K."/>
            <person name="Martijn J."/>
            <person name="Lind A.E."/>
            <person name="van Eijk R."/>
            <person name="Schleper C."/>
            <person name="Guy L."/>
            <person name="Ettema T.J."/>
        </authorList>
    </citation>
    <scope>NUCLEOTIDE SEQUENCE</scope>
</reference>
<dbReference type="EMBL" id="LAZR01000595">
    <property type="protein sequence ID" value="KKN63286.1"/>
    <property type="molecule type" value="Genomic_DNA"/>
</dbReference>
<name>A0A0F9UQ62_9ZZZZ</name>
<dbReference type="AlphaFoldDB" id="A0A0F9UQ62"/>
<proteinExistence type="predicted"/>
<comment type="caution">
    <text evidence="1">The sequence shown here is derived from an EMBL/GenBank/DDBJ whole genome shotgun (WGS) entry which is preliminary data.</text>
</comment>
<evidence type="ECO:0000313" key="1">
    <source>
        <dbReference type="EMBL" id="KKN63286.1"/>
    </source>
</evidence>
<protein>
    <submittedName>
        <fullName evidence="1">Uncharacterized protein</fullName>
    </submittedName>
</protein>
<organism evidence="1">
    <name type="scientific">marine sediment metagenome</name>
    <dbReference type="NCBI Taxonomy" id="412755"/>
    <lineage>
        <taxon>unclassified sequences</taxon>
        <taxon>metagenomes</taxon>
        <taxon>ecological metagenomes</taxon>
    </lineage>
</organism>
<gene>
    <name evidence="1" type="ORF">LCGC14_0503400</name>
</gene>